<accession>A0A8H5GCC7</accession>
<feature type="domain" description="Alpha/beta hydrolase fold-3" evidence="2">
    <location>
        <begin position="114"/>
        <end position="333"/>
    </location>
</feature>
<dbReference type="EMBL" id="JAACJO010000002">
    <property type="protein sequence ID" value="KAF5362372.1"/>
    <property type="molecule type" value="Genomic_DNA"/>
</dbReference>
<sequence length="359" mass="39978">MASQAYGQASFLDKLKTFFTLCGIPIVPVVRLLLSPFRPYDRHRSWRRVVMDSIFRFSSSSLRVNQMQSLMGTTTDVYMAWTKKNRRPALMDDIGDKGNLFWFTDRRTSGKVVYYLHGGVYQLPMQDYAAPFWLSSLEELRKQTGEDFGLVALQYTLYPEASFPTQLLQAINGLSHLLSLGIKPEDIHLVGESAGGGLVTQVLSHFLHPYQNIPPISLSGPLGGAFLMSPWVSLTTEAPSYVSNSDSDVLPGYSWAYFGSNILANLPEAGKPYVEAIKAPTGWWTGLDKLVKKITIYTGEAECLRDDDISLGTTLKGYHRDVTLFVHQGGTHADPYLTRLAGEKEGEEIAGLILGHFRI</sequence>
<dbReference type="PANTHER" id="PTHR48081:SF31">
    <property type="entry name" value="STERYL ACETYL HYDROLASE MUG81-RELATED"/>
    <property type="match status" value="1"/>
</dbReference>
<gene>
    <name evidence="3" type="ORF">D9756_002810</name>
</gene>
<dbReference type="GO" id="GO:0016787">
    <property type="term" value="F:hydrolase activity"/>
    <property type="evidence" value="ECO:0007669"/>
    <property type="project" value="UniProtKB-KW"/>
</dbReference>
<proteinExistence type="predicted"/>
<dbReference type="Gene3D" id="3.40.50.1820">
    <property type="entry name" value="alpha/beta hydrolase"/>
    <property type="match status" value="1"/>
</dbReference>
<protein>
    <recommendedName>
        <fullName evidence="2">Alpha/beta hydrolase fold-3 domain-containing protein</fullName>
    </recommendedName>
</protein>
<dbReference type="Pfam" id="PF07859">
    <property type="entry name" value="Abhydrolase_3"/>
    <property type="match status" value="1"/>
</dbReference>
<organism evidence="3 4">
    <name type="scientific">Leucocoprinus leucothites</name>
    <dbReference type="NCBI Taxonomy" id="201217"/>
    <lineage>
        <taxon>Eukaryota</taxon>
        <taxon>Fungi</taxon>
        <taxon>Dikarya</taxon>
        <taxon>Basidiomycota</taxon>
        <taxon>Agaricomycotina</taxon>
        <taxon>Agaricomycetes</taxon>
        <taxon>Agaricomycetidae</taxon>
        <taxon>Agaricales</taxon>
        <taxon>Agaricineae</taxon>
        <taxon>Agaricaceae</taxon>
        <taxon>Leucocoprinus</taxon>
    </lineage>
</organism>
<keyword evidence="4" id="KW-1185">Reference proteome</keyword>
<dbReference type="PANTHER" id="PTHR48081">
    <property type="entry name" value="AB HYDROLASE SUPERFAMILY PROTEIN C4A8.06C"/>
    <property type="match status" value="1"/>
</dbReference>
<dbReference type="InterPro" id="IPR050300">
    <property type="entry name" value="GDXG_lipolytic_enzyme"/>
</dbReference>
<dbReference type="SUPFAM" id="SSF53474">
    <property type="entry name" value="alpha/beta-Hydrolases"/>
    <property type="match status" value="1"/>
</dbReference>
<comment type="caution">
    <text evidence="3">The sequence shown here is derived from an EMBL/GenBank/DDBJ whole genome shotgun (WGS) entry which is preliminary data.</text>
</comment>
<keyword evidence="1" id="KW-0378">Hydrolase</keyword>
<evidence type="ECO:0000313" key="4">
    <source>
        <dbReference type="Proteomes" id="UP000559027"/>
    </source>
</evidence>
<dbReference type="InterPro" id="IPR029058">
    <property type="entry name" value="AB_hydrolase_fold"/>
</dbReference>
<dbReference type="AlphaFoldDB" id="A0A8H5GCC7"/>
<dbReference type="OrthoDB" id="2152029at2759"/>
<evidence type="ECO:0000313" key="3">
    <source>
        <dbReference type="EMBL" id="KAF5362372.1"/>
    </source>
</evidence>
<name>A0A8H5GCC7_9AGAR</name>
<reference evidence="3 4" key="1">
    <citation type="journal article" date="2020" name="ISME J.">
        <title>Uncovering the hidden diversity of litter-decomposition mechanisms in mushroom-forming fungi.</title>
        <authorList>
            <person name="Floudas D."/>
            <person name="Bentzer J."/>
            <person name="Ahren D."/>
            <person name="Johansson T."/>
            <person name="Persson P."/>
            <person name="Tunlid A."/>
        </authorList>
    </citation>
    <scope>NUCLEOTIDE SEQUENCE [LARGE SCALE GENOMIC DNA]</scope>
    <source>
        <strain evidence="3 4">CBS 146.42</strain>
    </source>
</reference>
<dbReference type="Proteomes" id="UP000559027">
    <property type="component" value="Unassembled WGS sequence"/>
</dbReference>
<dbReference type="InterPro" id="IPR013094">
    <property type="entry name" value="AB_hydrolase_3"/>
</dbReference>
<evidence type="ECO:0000259" key="2">
    <source>
        <dbReference type="Pfam" id="PF07859"/>
    </source>
</evidence>
<evidence type="ECO:0000256" key="1">
    <source>
        <dbReference type="ARBA" id="ARBA00022801"/>
    </source>
</evidence>